<keyword evidence="3" id="KW-1015">Disulfide bond</keyword>
<feature type="domain" description="Cathepsin propeptide inhibitor" evidence="7">
    <location>
        <begin position="103"/>
        <end position="170"/>
    </location>
</feature>
<dbReference type="PROSITE" id="PS00139">
    <property type="entry name" value="THIOL_PROTEASE_CYS"/>
    <property type="match status" value="1"/>
</dbReference>
<dbReference type="SMART" id="SM00645">
    <property type="entry name" value="Pept_C1"/>
    <property type="match status" value="1"/>
</dbReference>
<evidence type="ECO:0000313" key="8">
    <source>
        <dbReference type="EMBL" id="CAK0890972.1"/>
    </source>
</evidence>
<evidence type="ECO:0000256" key="5">
    <source>
        <dbReference type="SAM" id="Phobius"/>
    </source>
</evidence>
<dbReference type="PROSITE" id="PS00639">
    <property type="entry name" value="THIOL_PROTEASE_HIS"/>
    <property type="match status" value="1"/>
</dbReference>
<dbReference type="InterPro" id="IPR000169">
    <property type="entry name" value="Pept_cys_AS"/>
</dbReference>
<dbReference type="PANTHER" id="PTHR12411">
    <property type="entry name" value="CYSTEINE PROTEASE FAMILY C1-RELATED"/>
    <property type="match status" value="1"/>
</dbReference>
<dbReference type="InterPro" id="IPR000668">
    <property type="entry name" value="Peptidase_C1A_C"/>
</dbReference>
<keyword evidence="2" id="KW-0865">Zymogen</keyword>
<comment type="similarity">
    <text evidence="1">Belongs to the peptidase C1 family.</text>
</comment>
<proteinExistence type="inferred from homology"/>
<dbReference type="Proteomes" id="UP001189429">
    <property type="component" value="Unassembled WGS sequence"/>
</dbReference>
<dbReference type="InterPro" id="IPR038765">
    <property type="entry name" value="Papain-like_cys_pep_sf"/>
</dbReference>
<name>A0ABN9WXI3_9DINO</name>
<evidence type="ECO:0000313" key="9">
    <source>
        <dbReference type="Proteomes" id="UP001189429"/>
    </source>
</evidence>
<keyword evidence="5" id="KW-0472">Membrane</keyword>
<comment type="caution">
    <text evidence="8">The sequence shown here is derived from an EMBL/GenBank/DDBJ whole genome shotgun (WGS) entry which is preliminary data.</text>
</comment>
<accession>A0ABN9WXI3</accession>
<dbReference type="InterPro" id="IPR013201">
    <property type="entry name" value="Prot_inhib_I29"/>
</dbReference>
<gene>
    <name evidence="8" type="ORF">PCOR1329_LOCUS71044</name>
</gene>
<feature type="domain" description="Peptidase C1A papain C-terminal" evidence="6">
    <location>
        <begin position="209"/>
        <end position="440"/>
    </location>
</feature>
<dbReference type="EMBL" id="CAUYUJ010019408">
    <property type="protein sequence ID" value="CAK0890972.1"/>
    <property type="molecule type" value="Genomic_DNA"/>
</dbReference>
<keyword evidence="5" id="KW-0812">Transmembrane</keyword>
<sequence>MPRKVDTADSSDSDDYEDTGRLVTVCRTVGVVLVVIGASAIGLWLIMFRASSNPGEHRLLSFNCSDNTSSIDELLACHEKKGARLREEIVDTPAGCAVKMEEFLAFLLSHKRKYYHGESVDVTEFKQRLQNFCDTLKVIDERNAQANLSGLGNPAKHGITKYADWSPDEFHSILGGQGGSWMDSSRRLLSRRLDRFKKLDDAATSSLQASCTSDWSSRGQVRNQGACGDCWTFSTAESMRSALWQQTGQDPGVLSTQYLTDCMTKTSCKGSVNGCCGGNPGEAMTWLMKQGGIPTQEAYGDVYSSEQDAASNADPSSGSAAGPVSEDGNGITYSGNSPDKSFPCKSGIPAAVQLEGGPTVLKTEADMESFVCETGSLSILVDASAWQTYQSGVMDASSCGTKIDHAVLLIGVNQGENAWLVQNSWGVDWGISTSGQQAPTDAYSNCAQLAGTDQRGCKDKLQGGGTVAQSCSASCGDTSSSGGYIWLQFGANTCDITYEAVQVPTLKAV</sequence>
<dbReference type="SUPFAM" id="SSF54001">
    <property type="entry name" value="Cysteine proteinases"/>
    <property type="match status" value="1"/>
</dbReference>
<feature type="compositionally biased region" description="Polar residues" evidence="4">
    <location>
        <begin position="304"/>
        <end position="319"/>
    </location>
</feature>
<dbReference type="SMART" id="SM00848">
    <property type="entry name" value="Inhibitor_I29"/>
    <property type="match status" value="1"/>
</dbReference>
<feature type="region of interest" description="Disordered" evidence="4">
    <location>
        <begin position="304"/>
        <end position="338"/>
    </location>
</feature>
<keyword evidence="9" id="KW-1185">Reference proteome</keyword>
<reference evidence="8" key="1">
    <citation type="submission" date="2023-10" db="EMBL/GenBank/DDBJ databases">
        <authorList>
            <person name="Chen Y."/>
            <person name="Shah S."/>
            <person name="Dougan E. K."/>
            <person name="Thang M."/>
            <person name="Chan C."/>
        </authorList>
    </citation>
    <scope>NUCLEOTIDE SEQUENCE [LARGE SCALE GENOMIC DNA]</scope>
</reference>
<evidence type="ECO:0000256" key="2">
    <source>
        <dbReference type="ARBA" id="ARBA00023145"/>
    </source>
</evidence>
<dbReference type="InterPro" id="IPR013128">
    <property type="entry name" value="Peptidase_C1A"/>
</dbReference>
<dbReference type="Pfam" id="PF08246">
    <property type="entry name" value="Inhibitor_I29"/>
    <property type="match status" value="1"/>
</dbReference>
<feature type="transmembrane region" description="Helical" evidence="5">
    <location>
        <begin position="29"/>
        <end position="48"/>
    </location>
</feature>
<evidence type="ECO:0000259" key="7">
    <source>
        <dbReference type="SMART" id="SM00848"/>
    </source>
</evidence>
<dbReference type="InterPro" id="IPR025660">
    <property type="entry name" value="Pept_his_AS"/>
</dbReference>
<evidence type="ECO:0000256" key="3">
    <source>
        <dbReference type="ARBA" id="ARBA00023157"/>
    </source>
</evidence>
<evidence type="ECO:0000256" key="1">
    <source>
        <dbReference type="ARBA" id="ARBA00008455"/>
    </source>
</evidence>
<keyword evidence="5" id="KW-1133">Transmembrane helix</keyword>
<evidence type="ECO:0000259" key="6">
    <source>
        <dbReference type="SMART" id="SM00645"/>
    </source>
</evidence>
<organism evidence="8 9">
    <name type="scientific">Prorocentrum cordatum</name>
    <dbReference type="NCBI Taxonomy" id="2364126"/>
    <lineage>
        <taxon>Eukaryota</taxon>
        <taxon>Sar</taxon>
        <taxon>Alveolata</taxon>
        <taxon>Dinophyceae</taxon>
        <taxon>Prorocentrales</taxon>
        <taxon>Prorocentraceae</taxon>
        <taxon>Prorocentrum</taxon>
    </lineage>
</organism>
<dbReference type="Gene3D" id="3.90.70.10">
    <property type="entry name" value="Cysteine proteinases"/>
    <property type="match status" value="1"/>
</dbReference>
<protein>
    <submittedName>
        <fullName evidence="8">Uncharacterized protein</fullName>
    </submittedName>
</protein>
<dbReference type="Pfam" id="PF00112">
    <property type="entry name" value="Peptidase_C1"/>
    <property type="match status" value="1"/>
</dbReference>
<evidence type="ECO:0000256" key="4">
    <source>
        <dbReference type="SAM" id="MobiDB-lite"/>
    </source>
</evidence>